<evidence type="ECO:0000256" key="1">
    <source>
        <dbReference type="ARBA" id="ARBA00022771"/>
    </source>
</evidence>
<dbReference type="Pfam" id="PF13639">
    <property type="entry name" value="zf-RING_2"/>
    <property type="match status" value="1"/>
</dbReference>
<evidence type="ECO:0000313" key="7">
    <source>
        <dbReference type="Proteomes" id="UP000008237"/>
    </source>
</evidence>
<keyword evidence="4" id="KW-0175">Coiled coil</keyword>
<protein>
    <submittedName>
        <fullName evidence="6">TRAF-interacting protein</fullName>
    </submittedName>
</protein>
<keyword evidence="1 3" id="KW-0863">Zinc-finger</keyword>
<sequence length="205" mass="23835">MNIVCVICSELLVPSDDVYHTPCGHIFHFQCLTKWIDRSNTCPQCREKTTARAIRRIYFNFSNDDSSVTDSTVLISKIDSLNFQLTLTKKENTDLTECKNKLEMQILPLQQEIKLCEEKIKSKDSAIRALKEQIKYCKIQCADVTDKDKQIETLKLKLEKLQNVQTLIIASTDQVDEMMKTHADSSTLQTYISILKRYFIFIYYI</sequence>
<keyword evidence="7" id="KW-1185">Reference proteome</keyword>
<feature type="coiled-coil region" evidence="4">
    <location>
        <begin position="113"/>
        <end position="164"/>
    </location>
</feature>
<dbReference type="PANTHER" id="PTHR46569:SF1">
    <property type="entry name" value="E3 UBIQUITIN-PROTEIN LIGASE RFWD3-RELATED"/>
    <property type="match status" value="1"/>
</dbReference>
<gene>
    <name evidence="6" type="ORF">EAI_15363</name>
</gene>
<dbReference type="Proteomes" id="UP000008237">
    <property type="component" value="Unassembled WGS sequence"/>
</dbReference>
<evidence type="ECO:0000256" key="2">
    <source>
        <dbReference type="ARBA" id="ARBA00022833"/>
    </source>
</evidence>
<dbReference type="GO" id="GO:0005634">
    <property type="term" value="C:nucleus"/>
    <property type="evidence" value="ECO:0007669"/>
    <property type="project" value="TreeGrafter"/>
</dbReference>
<dbReference type="STRING" id="610380.E2BDG6"/>
<dbReference type="OrthoDB" id="8062037at2759"/>
<evidence type="ECO:0000259" key="5">
    <source>
        <dbReference type="PROSITE" id="PS50089"/>
    </source>
</evidence>
<dbReference type="SUPFAM" id="SSF57850">
    <property type="entry name" value="RING/U-box"/>
    <property type="match status" value="1"/>
</dbReference>
<dbReference type="InterPro" id="IPR001841">
    <property type="entry name" value="Znf_RING"/>
</dbReference>
<keyword evidence="1 3" id="KW-0479">Metal-binding</keyword>
<dbReference type="GO" id="GO:0016567">
    <property type="term" value="P:protein ubiquitination"/>
    <property type="evidence" value="ECO:0007669"/>
    <property type="project" value="TreeGrafter"/>
</dbReference>
<dbReference type="InterPro" id="IPR013083">
    <property type="entry name" value="Znf_RING/FYVE/PHD"/>
</dbReference>
<dbReference type="GO" id="GO:0008270">
    <property type="term" value="F:zinc ion binding"/>
    <property type="evidence" value="ECO:0007669"/>
    <property type="project" value="UniProtKB-KW"/>
</dbReference>
<name>E2BDG6_HARSA</name>
<dbReference type="Gene3D" id="3.30.40.10">
    <property type="entry name" value="Zinc/RING finger domain, C3HC4 (zinc finger)"/>
    <property type="match status" value="1"/>
</dbReference>
<evidence type="ECO:0000256" key="4">
    <source>
        <dbReference type="SAM" id="Coils"/>
    </source>
</evidence>
<organism evidence="7">
    <name type="scientific">Harpegnathos saltator</name>
    <name type="common">Jerdon's jumping ant</name>
    <dbReference type="NCBI Taxonomy" id="610380"/>
    <lineage>
        <taxon>Eukaryota</taxon>
        <taxon>Metazoa</taxon>
        <taxon>Ecdysozoa</taxon>
        <taxon>Arthropoda</taxon>
        <taxon>Hexapoda</taxon>
        <taxon>Insecta</taxon>
        <taxon>Pterygota</taxon>
        <taxon>Neoptera</taxon>
        <taxon>Endopterygota</taxon>
        <taxon>Hymenoptera</taxon>
        <taxon>Apocrita</taxon>
        <taxon>Aculeata</taxon>
        <taxon>Formicoidea</taxon>
        <taxon>Formicidae</taxon>
        <taxon>Ponerinae</taxon>
        <taxon>Ponerini</taxon>
        <taxon>Harpegnathos</taxon>
    </lineage>
</organism>
<dbReference type="GO" id="GO:0061630">
    <property type="term" value="F:ubiquitin protein ligase activity"/>
    <property type="evidence" value="ECO:0007669"/>
    <property type="project" value="TreeGrafter"/>
</dbReference>
<dbReference type="InParanoid" id="E2BDG6"/>
<dbReference type="PANTHER" id="PTHR46569">
    <property type="entry name" value="E3 UBIQUITIN-PROTEIN LIGASE TRAIP"/>
    <property type="match status" value="1"/>
</dbReference>
<feature type="domain" description="RING-type" evidence="5">
    <location>
        <begin position="5"/>
        <end position="46"/>
    </location>
</feature>
<accession>E2BDG6</accession>
<proteinExistence type="predicted"/>
<reference evidence="6 7" key="1">
    <citation type="journal article" date="2010" name="Science">
        <title>Genomic comparison of the ants Camponotus floridanus and Harpegnathos saltator.</title>
        <authorList>
            <person name="Bonasio R."/>
            <person name="Zhang G."/>
            <person name="Ye C."/>
            <person name="Mutti N.S."/>
            <person name="Fang X."/>
            <person name="Qin N."/>
            <person name="Donahue G."/>
            <person name="Yang P."/>
            <person name="Li Q."/>
            <person name="Li C."/>
            <person name="Zhang P."/>
            <person name="Huang Z."/>
            <person name="Berger S.L."/>
            <person name="Reinberg D."/>
            <person name="Wang J."/>
            <person name="Liebig J."/>
        </authorList>
    </citation>
    <scope>NUCLEOTIDE SEQUENCE [LARGE SCALE GENOMIC DNA]</scope>
    <source>
        <strain evidence="6 7">R22 G/1</strain>
    </source>
</reference>
<dbReference type="PROSITE" id="PS50089">
    <property type="entry name" value="ZF_RING_2"/>
    <property type="match status" value="1"/>
</dbReference>
<dbReference type="OMA" id="FEMHNQL"/>
<evidence type="ECO:0000313" key="6">
    <source>
        <dbReference type="EMBL" id="EFN86278.1"/>
    </source>
</evidence>
<dbReference type="InterPro" id="IPR052639">
    <property type="entry name" value="TRAIP_ubiq-protein_ligase"/>
</dbReference>
<dbReference type="GO" id="GO:0090734">
    <property type="term" value="C:site of DNA damage"/>
    <property type="evidence" value="ECO:0007669"/>
    <property type="project" value="TreeGrafter"/>
</dbReference>
<evidence type="ECO:0000256" key="3">
    <source>
        <dbReference type="PROSITE-ProRule" id="PRU00175"/>
    </source>
</evidence>
<dbReference type="GO" id="GO:0031297">
    <property type="term" value="P:replication fork processing"/>
    <property type="evidence" value="ECO:0007669"/>
    <property type="project" value="TreeGrafter"/>
</dbReference>
<keyword evidence="2" id="KW-0862">Zinc</keyword>
<dbReference type="AlphaFoldDB" id="E2BDG6"/>
<dbReference type="EMBL" id="GL447620">
    <property type="protein sequence ID" value="EFN86278.1"/>
    <property type="molecule type" value="Genomic_DNA"/>
</dbReference>
<dbReference type="SMART" id="SM00184">
    <property type="entry name" value="RING"/>
    <property type="match status" value="1"/>
</dbReference>